<dbReference type="Proteomes" id="UP000295525">
    <property type="component" value="Unassembled WGS sequence"/>
</dbReference>
<evidence type="ECO:0008006" key="4">
    <source>
        <dbReference type="Google" id="ProtNLM"/>
    </source>
</evidence>
<proteinExistence type="predicted"/>
<dbReference type="PANTHER" id="PTHR36302">
    <property type="entry name" value="BLR7088 PROTEIN"/>
    <property type="match status" value="1"/>
</dbReference>
<evidence type="ECO:0000313" key="2">
    <source>
        <dbReference type="EMBL" id="TCT04416.1"/>
    </source>
</evidence>
<comment type="caution">
    <text evidence="2">The sequence shown here is derived from an EMBL/GenBank/DDBJ whole genome shotgun (WGS) entry which is preliminary data.</text>
</comment>
<sequence length="175" mass="18696">MSIRKLFALGAMALLTTGASFAQAQQVSHIQIEHPWARATAPGQTTGAGYMGIKNAGTADDTLLSVESGVADMTELHQTVSDGSMTKMEAAKKLPIPKGQTIQISPGGYHIMFMHIKAPFKQGDKISATLTFEKAGKVAVEFQVEPLTYQPGKSAGDMDMGAGHMNMNMHHQHAK</sequence>
<name>A0A4R3LWA3_9BURK</name>
<organism evidence="2 3">
    <name type="scientific">Paralcaligenes ureilyticus</name>
    <dbReference type="NCBI Taxonomy" id="627131"/>
    <lineage>
        <taxon>Bacteria</taxon>
        <taxon>Pseudomonadati</taxon>
        <taxon>Pseudomonadota</taxon>
        <taxon>Betaproteobacteria</taxon>
        <taxon>Burkholderiales</taxon>
        <taxon>Alcaligenaceae</taxon>
        <taxon>Paralcaligenes</taxon>
    </lineage>
</organism>
<keyword evidence="3" id="KW-1185">Reference proteome</keyword>
<dbReference type="InterPro" id="IPR007410">
    <property type="entry name" value="LpqE-like"/>
</dbReference>
<dbReference type="EMBL" id="SMAJ01000012">
    <property type="protein sequence ID" value="TCT04416.1"/>
    <property type="molecule type" value="Genomic_DNA"/>
</dbReference>
<evidence type="ECO:0000313" key="3">
    <source>
        <dbReference type="Proteomes" id="UP000295525"/>
    </source>
</evidence>
<feature type="signal peptide" evidence="1">
    <location>
        <begin position="1"/>
        <end position="24"/>
    </location>
</feature>
<feature type="chain" id="PRO_5020368895" description="Copper(I)-binding protein" evidence="1">
    <location>
        <begin position="25"/>
        <end position="175"/>
    </location>
</feature>
<dbReference type="InterPro" id="IPR058248">
    <property type="entry name" value="Lxx211020-like"/>
</dbReference>
<evidence type="ECO:0000256" key="1">
    <source>
        <dbReference type="SAM" id="SignalP"/>
    </source>
</evidence>
<keyword evidence="1" id="KW-0732">Signal</keyword>
<reference evidence="2 3" key="1">
    <citation type="submission" date="2019-03" db="EMBL/GenBank/DDBJ databases">
        <title>Genomic Encyclopedia of Type Strains, Phase IV (KMG-IV): sequencing the most valuable type-strain genomes for metagenomic binning, comparative biology and taxonomic classification.</title>
        <authorList>
            <person name="Goeker M."/>
        </authorList>
    </citation>
    <scope>NUCLEOTIDE SEQUENCE [LARGE SCALE GENOMIC DNA]</scope>
    <source>
        <strain evidence="2 3">DSM 24591</strain>
    </source>
</reference>
<dbReference type="OrthoDB" id="9796962at2"/>
<dbReference type="PANTHER" id="PTHR36302:SF1">
    <property type="entry name" value="COPPER CHAPERONE PCU(A)C"/>
    <property type="match status" value="1"/>
</dbReference>
<dbReference type="Gene3D" id="2.60.40.1890">
    <property type="entry name" value="PCu(A)C copper chaperone"/>
    <property type="match status" value="1"/>
</dbReference>
<dbReference type="SUPFAM" id="SSF110087">
    <property type="entry name" value="DR1885-like metal-binding protein"/>
    <property type="match status" value="1"/>
</dbReference>
<dbReference type="AlphaFoldDB" id="A0A4R3LWA3"/>
<dbReference type="Pfam" id="PF04314">
    <property type="entry name" value="PCuAC"/>
    <property type="match status" value="1"/>
</dbReference>
<gene>
    <name evidence="2" type="ORF">EDC26_1128</name>
</gene>
<dbReference type="InterPro" id="IPR036182">
    <property type="entry name" value="PCuAC_sf"/>
</dbReference>
<protein>
    <recommendedName>
        <fullName evidence="4">Copper(I)-binding protein</fullName>
    </recommendedName>
</protein>
<dbReference type="RefSeq" id="WP_132583762.1">
    <property type="nucleotide sequence ID" value="NZ_SMAJ01000012.1"/>
</dbReference>
<accession>A0A4R3LWA3</accession>